<dbReference type="InterPro" id="IPR018303">
    <property type="entry name" value="ATPase_P-typ_P_site"/>
</dbReference>
<dbReference type="Gene3D" id="2.70.150.10">
    <property type="entry name" value="Calcium-transporting ATPase, cytoplasmic transduction domain A"/>
    <property type="match status" value="1"/>
</dbReference>
<dbReference type="SUPFAM" id="SSF56784">
    <property type="entry name" value="HAD-like"/>
    <property type="match status" value="1"/>
</dbReference>
<feature type="transmembrane region" description="Helical" evidence="15">
    <location>
        <begin position="754"/>
        <end position="773"/>
    </location>
</feature>
<name>A0A3N2E0V5_9GAMM</name>
<dbReference type="PRINTS" id="PR00943">
    <property type="entry name" value="CUATPASE"/>
</dbReference>
<evidence type="ECO:0000256" key="13">
    <source>
        <dbReference type="ARBA" id="ARBA00023065"/>
    </source>
</evidence>
<evidence type="ECO:0000256" key="12">
    <source>
        <dbReference type="ARBA" id="ARBA00022989"/>
    </source>
</evidence>
<dbReference type="PROSITE" id="PS50846">
    <property type="entry name" value="HMA_2"/>
    <property type="match status" value="1"/>
</dbReference>
<feature type="transmembrane region" description="Helical" evidence="15">
    <location>
        <begin position="242"/>
        <end position="264"/>
    </location>
</feature>
<dbReference type="PRINTS" id="PR00119">
    <property type="entry name" value="CATATPASE"/>
</dbReference>
<dbReference type="NCBIfam" id="TIGR01512">
    <property type="entry name" value="ATPase-IB2_Cd"/>
    <property type="match status" value="1"/>
</dbReference>
<proteinExistence type="inferred from homology"/>
<protein>
    <submittedName>
        <fullName evidence="17">Cu2+-exporting ATPase</fullName>
    </submittedName>
</protein>
<evidence type="ECO:0000256" key="9">
    <source>
        <dbReference type="ARBA" id="ARBA00022840"/>
    </source>
</evidence>
<dbReference type="EMBL" id="RKHR01000003">
    <property type="protein sequence ID" value="ROS05269.1"/>
    <property type="molecule type" value="Genomic_DNA"/>
</dbReference>
<dbReference type="CDD" id="cd02079">
    <property type="entry name" value="P-type_ATPase_HM"/>
    <property type="match status" value="1"/>
</dbReference>
<evidence type="ECO:0000256" key="2">
    <source>
        <dbReference type="ARBA" id="ARBA00006024"/>
    </source>
</evidence>
<keyword evidence="7 15" id="KW-0479">Metal-binding</keyword>
<evidence type="ECO:0000256" key="5">
    <source>
        <dbReference type="ARBA" id="ARBA00022553"/>
    </source>
</evidence>
<dbReference type="SUPFAM" id="SSF55008">
    <property type="entry name" value="HMA, heavy metal-associated domain"/>
    <property type="match status" value="1"/>
</dbReference>
<keyword evidence="8 15" id="KW-0547">Nucleotide-binding</keyword>
<dbReference type="PROSITE" id="PS01229">
    <property type="entry name" value="COF_2"/>
    <property type="match status" value="1"/>
</dbReference>
<organism evidence="17 18">
    <name type="scientific">Sinobacterium caligoides</name>
    <dbReference type="NCBI Taxonomy" id="933926"/>
    <lineage>
        <taxon>Bacteria</taxon>
        <taxon>Pseudomonadati</taxon>
        <taxon>Pseudomonadota</taxon>
        <taxon>Gammaproteobacteria</taxon>
        <taxon>Cellvibrionales</taxon>
        <taxon>Spongiibacteraceae</taxon>
        <taxon>Sinobacterium</taxon>
    </lineage>
</organism>
<dbReference type="GO" id="GO:0005507">
    <property type="term" value="F:copper ion binding"/>
    <property type="evidence" value="ECO:0007669"/>
    <property type="project" value="TreeGrafter"/>
</dbReference>
<dbReference type="Pfam" id="PF00122">
    <property type="entry name" value="E1-E2_ATPase"/>
    <property type="match status" value="1"/>
</dbReference>
<dbReference type="GO" id="GO:0055070">
    <property type="term" value="P:copper ion homeostasis"/>
    <property type="evidence" value="ECO:0007669"/>
    <property type="project" value="TreeGrafter"/>
</dbReference>
<dbReference type="InterPro" id="IPR059000">
    <property type="entry name" value="ATPase_P-type_domA"/>
</dbReference>
<dbReference type="NCBIfam" id="TIGR01494">
    <property type="entry name" value="ATPase_P-type"/>
    <property type="match status" value="1"/>
</dbReference>
<dbReference type="RefSeq" id="WP_123711191.1">
    <property type="nucleotide sequence ID" value="NZ_RKHR01000003.1"/>
</dbReference>
<dbReference type="Gene3D" id="3.40.1110.10">
    <property type="entry name" value="Calcium-transporting ATPase, cytoplasmic domain N"/>
    <property type="match status" value="1"/>
</dbReference>
<evidence type="ECO:0000256" key="7">
    <source>
        <dbReference type="ARBA" id="ARBA00022723"/>
    </source>
</evidence>
<dbReference type="PROSITE" id="PS01047">
    <property type="entry name" value="HMA_1"/>
    <property type="match status" value="1"/>
</dbReference>
<dbReference type="Gene3D" id="3.40.50.1000">
    <property type="entry name" value="HAD superfamily/HAD-like"/>
    <property type="match status" value="1"/>
</dbReference>
<feature type="transmembrane region" description="Helical" evidence="15">
    <location>
        <begin position="270"/>
        <end position="288"/>
    </location>
</feature>
<evidence type="ECO:0000313" key="18">
    <source>
        <dbReference type="Proteomes" id="UP000275394"/>
    </source>
</evidence>
<dbReference type="SUPFAM" id="SSF81665">
    <property type="entry name" value="Calcium ATPase, transmembrane domain M"/>
    <property type="match status" value="1"/>
</dbReference>
<dbReference type="InterPro" id="IPR017969">
    <property type="entry name" value="Heavy-metal-associated_CS"/>
</dbReference>
<dbReference type="SUPFAM" id="SSF81653">
    <property type="entry name" value="Calcium ATPase, transduction domain A"/>
    <property type="match status" value="1"/>
</dbReference>
<dbReference type="Proteomes" id="UP000275394">
    <property type="component" value="Unassembled WGS sequence"/>
</dbReference>
<comment type="similarity">
    <text evidence="2 15">Belongs to the cation transport ATPase (P-type) (TC 3.A.3) family. Type IB subfamily.</text>
</comment>
<dbReference type="GO" id="GO:0043682">
    <property type="term" value="F:P-type divalent copper transporter activity"/>
    <property type="evidence" value="ECO:0007669"/>
    <property type="project" value="TreeGrafter"/>
</dbReference>
<dbReference type="NCBIfam" id="TIGR01525">
    <property type="entry name" value="ATPase-IB_hvy"/>
    <property type="match status" value="1"/>
</dbReference>
<dbReference type="PANTHER" id="PTHR43520:SF5">
    <property type="entry name" value="CATION-TRANSPORTING P-TYPE ATPASE-RELATED"/>
    <property type="match status" value="1"/>
</dbReference>
<dbReference type="Gene3D" id="3.30.70.100">
    <property type="match status" value="1"/>
</dbReference>
<keyword evidence="14 15" id="KW-0472">Membrane</keyword>
<keyword evidence="11" id="KW-1278">Translocase</keyword>
<feature type="transmembrane region" description="Helical" evidence="15">
    <location>
        <begin position="423"/>
        <end position="444"/>
    </location>
</feature>
<evidence type="ECO:0000256" key="15">
    <source>
        <dbReference type="RuleBase" id="RU362081"/>
    </source>
</evidence>
<evidence type="ECO:0000256" key="3">
    <source>
        <dbReference type="ARBA" id="ARBA00022448"/>
    </source>
</evidence>
<feature type="domain" description="HMA" evidence="16">
    <location>
        <begin position="89"/>
        <end position="155"/>
    </location>
</feature>
<keyword evidence="9 15" id="KW-0067">ATP-binding</keyword>
<evidence type="ECO:0000313" key="17">
    <source>
        <dbReference type="EMBL" id="ROS05269.1"/>
    </source>
</evidence>
<sequence>MTEPRDCFHCGLPVPKNTRFQLVYEGQQQDFCCPGCLAVAETIIGGGLEDYYRHRDNFSELADTGEHNYTLFDQAEFQEGFVSHRKGGQTARISLGGISCAACVWLIEQRLNSIDGVEQATVNLTQHRLLIDYDEETVPLSAIFNAITNIGYTPSPFSSSGEEDLLKAENNTALRRLGIAGIGMMQVGMYAIALHAGSLQGIADEQRDFLRIVSALVATVVIIAAAKPFFINAWRAITTRSLTMDVPVALAIGLAYVASCWATWRGTGDVYFDSVSMFTFFLLLGRYLELRARHFNRRSVADVQSHMPQAAWLLTDDGKLAQIAVKQLEVGQVIVVKAGERIPADGTIIAGASAVDESSLSGEYLPVDKVLGDAVVAGSINTDNTLQLRIDAIGDDSQLATIDRLLDRAQQQKPAIAKLADRLSSMFVAQVLIISVGVYIFWYFHAPEQALWVALSVLVVSCPCALSLATPTTLTAATASLRERGLLISRGHVLESLIKSDIIVFDKTGTLTSGSLQRVAQHHYGNGSHDENIALYVAAALEEHSNHPVAKAFANTGGELTAHDIDIVASKGISGTVNDTRYRIGCLAFIEQSLGELDLPCNDSNYQRIYLADERQLIAHFDLDDYIRAEASTTIQALQTMGKEVVLLSGDPSNAVQIVANALAIREAHGAQSPADKLRYIEQRQQQGRHITMIGDGINDVPVLAGADVSIAMTQAADLARTSADCMLMNNNLSNIIKLIRTAERSKKIIRQNFAWSLGYNVLTVPLAAAGLIPPYIAVIGMSLSSLIVVGNALRLLKQED</sequence>
<dbReference type="InterPro" id="IPR036412">
    <property type="entry name" value="HAD-like_sf"/>
</dbReference>
<dbReference type="InterPro" id="IPR036163">
    <property type="entry name" value="HMA_dom_sf"/>
</dbReference>
<dbReference type="Pfam" id="PF12156">
    <property type="entry name" value="ATPase-cat_bd"/>
    <property type="match status" value="1"/>
</dbReference>
<keyword evidence="6 15" id="KW-0812">Transmembrane</keyword>
<keyword evidence="13" id="KW-0406">Ion transport</keyword>
<dbReference type="AlphaFoldDB" id="A0A3N2E0V5"/>
<dbReference type="InterPro" id="IPR027256">
    <property type="entry name" value="P-typ_ATPase_IB"/>
</dbReference>
<feature type="transmembrane region" description="Helical" evidence="15">
    <location>
        <begin position="209"/>
        <end position="230"/>
    </location>
</feature>
<dbReference type="InterPro" id="IPR021993">
    <property type="entry name" value="ATPase-cat-bd"/>
</dbReference>
<dbReference type="InterPro" id="IPR023298">
    <property type="entry name" value="ATPase_P-typ_TM_dom_sf"/>
</dbReference>
<evidence type="ECO:0000259" key="16">
    <source>
        <dbReference type="PROSITE" id="PS50846"/>
    </source>
</evidence>
<dbReference type="InterPro" id="IPR001757">
    <property type="entry name" value="P_typ_ATPase"/>
</dbReference>
<keyword evidence="10" id="KW-0460">Magnesium</keyword>
<keyword evidence="18" id="KW-1185">Reference proteome</keyword>
<keyword evidence="5" id="KW-0597">Phosphoprotein</keyword>
<evidence type="ECO:0000256" key="6">
    <source>
        <dbReference type="ARBA" id="ARBA00022692"/>
    </source>
</evidence>
<comment type="subcellular location">
    <subcellularLocation>
        <location evidence="1">Cell membrane</location>
        <topology evidence="1">Multi-pass membrane protein</topology>
    </subcellularLocation>
</comment>
<evidence type="ECO:0000256" key="10">
    <source>
        <dbReference type="ARBA" id="ARBA00022842"/>
    </source>
</evidence>
<dbReference type="NCBIfam" id="TIGR01511">
    <property type="entry name" value="ATPase-IB1_Cu"/>
    <property type="match status" value="1"/>
</dbReference>
<dbReference type="PROSITE" id="PS00154">
    <property type="entry name" value="ATPASE_E1_E2"/>
    <property type="match status" value="1"/>
</dbReference>
<dbReference type="Pfam" id="PF00702">
    <property type="entry name" value="Hydrolase"/>
    <property type="match status" value="1"/>
</dbReference>
<dbReference type="OrthoDB" id="9814270at2"/>
<evidence type="ECO:0000256" key="11">
    <source>
        <dbReference type="ARBA" id="ARBA00022967"/>
    </source>
</evidence>
<dbReference type="GO" id="GO:0005524">
    <property type="term" value="F:ATP binding"/>
    <property type="evidence" value="ECO:0007669"/>
    <property type="project" value="UniProtKB-UniRule"/>
</dbReference>
<reference evidence="17 18" key="1">
    <citation type="submission" date="2018-11" db="EMBL/GenBank/DDBJ databases">
        <title>Genomic Encyclopedia of Type Strains, Phase IV (KMG-IV): sequencing the most valuable type-strain genomes for metagenomic binning, comparative biology and taxonomic classification.</title>
        <authorList>
            <person name="Goeker M."/>
        </authorList>
    </citation>
    <scope>NUCLEOTIDE SEQUENCE [LARGE SCALE GENOMIC DNA]</scope>
    <source>
        <strain evidence="17 18">DSM 100316</strain>
    </source>
</reference>
<keyword evidence="4 15" id="KW-1003">Cell membrane</keyword>
<evidence type="ECO:0000256" key="8">
    <source>
        <dbReference type="ARBA" id="ARBA00022741"/>
    </source>
</evidence>
<dbReference type="GO" id="GO:0005886">
    <property type="term" value="C:plasma membrane"/>
    <property type="evidence" value="ECO:0007669"/>
    <property type="project" value="UniProtKB-SubCell"/>
</dbReference>
<feature type="transmembrane region" description="Helical" evidence="15">
    <location>
        <begin position="177"/>
        <end position="197"/>
    </location>
</feature>
<evidence type="ECO:0000256" key="4">
    <source>
        <dbReference type="ARBA" id="ARBA00022475"/>
    </source>
</evidence>
<dbReference type="CDD" id="cd00371">
    <property type="entry name" value="HMA"/>
    <property type="match status" value="1"/>
</dbReference>
<dbReference type="GO" id="GO:0016887">
    <property type="term" value="F:ATP hydrolysis activity"/>
    <property type="evidence" value="ECO:0007669"/>
    <property type="project" value="InterPro"/>
</dbReference>
<dbReference type="PANTHER" id="PTHR43520">
    <property type="entry name" value="ATP7, ISOFORM B"/>
    <property type="match status" value="1"/>
</dbReference>
<dbReference type="InterPro" id="IPR023214">
    <property type="entry name" value="HAD_sf"/>
</dbReference>
<feature type="transmembrane region" description="Helical" evidence="15">
    <location>
        <begin position="450"/>
        <end position="474"/>
    </location>
</feature>
<evidence type="ECO:0000256" key="1">
    <source>
        <dbReference type="ARBA" id="ARBA00004651"/>
    </source>
</evidence>
<comment type="caution">
    <text evidence="17">The sequence shown here is derived from an EMBL/GenBank/DDBJ whole genome shotgun (WGS) entry which is preliminary data.</text>
</comment>
<evidence type="ECO:0000256" key="14">
    <source>
        <dbReference type="ARBA" id="ARBA00023136"/>
    </source>
</evidence>
<keyword evidence="12 15" id="KW-1133">Transmembrane helix</keyword>
<keyword evidence="3" id="KW-0813">Transport</keyword>
<accession>A0A3N2E0V5</accession>
<gene>
    <name evidence="17" type="ORF">EDC56_0799</name>
</gene>
<dbReference type="InterPro" id="IPR008250">
    <property type="entry name" value="ATPase_P-typ_transduc_dom_A_sf"/>
</dbReference>
<dbReference type="Pfam" id="PF00403">
    <property type="entry name" value="HMA"/>
    <property type="match status" value="1"/>
</dbReference>
<dbReference type="InterPro" id="IPR023299">
    <property type="entry name" value="ATPase_P-typ_cyto_dom_N"/>
</dbReference>
<dbReference type="FunFam" id="3.30.70.100:FF:000005">
    <property type="entry name" value="Copper-exporting P-type ATPase A"/>
    <property type="match status" value="1"/>
</dbReference>
<dbReference type="InterPro" id="IPR006121">
    <property type="entry name" value="HMA_dom"/>
</dbReference>